<dbReference type="Proteomes" id="UP000324091">
    <property type="component" value="Chromosome 1"/>
</dbReference>
<comment type="caution">
    <text evidence="1">The sequence shown here is derived from an EMBL/GenBank/DDBJ whole genome shotgun (WGS) entry which is preliminary data.</text>
</comment>
<reference evidence="1 2" key="1">
    <citation type="submission" date="2019-04" db="EMBL/GenBank/DDBJ databases">
        <title>Chromosome genome assembly for Takifugu flavidus.</title>
        <authorList>
            <person name="Xiao S."/>
        </authorList>
    </citation>
    <scope>NUCLEOTIDE SEQUENCE [LARGE SCALE GENOMIC DNA]</scope>
    <source>
        <strain evidence="1">HTHZ2018</strain>
        <tissue evidence="1">Muscle</tissue>
    </source>
</reference>
<name>A0A5C6PRY4_9TELE</name>
<evidence type="ECO:0000313" key="1">
    <source>
        <dbReference type="EMBL" id="TWW81030.1"/>
    </source>
</evidence>
<protein>
    <submittedName>
        <fullName evidence="1">Uncharacterized protein</fullName>
    </submittedName>
</protein>
<keyword evidence="2" id="KW-1185">Reference proteome</keyword>
<evidence type="ECO:0000313" key="2">
    <source>
        <dbReference type="Proteomes" id="UP000324091"/>
    </source>
</evidence>
<accession>A0A5C6PRY4</accession>
<dbReference type="EMBL" id="RHFK02000001">
    <property type="protein sequence ID" value="TWW81030.1"/>
    <property type="molecule type" value="Genomic_DNA"/>
</dbReference>
<proteinExistence type="predicted"/>
<organism evidence="1 2">
    <name type="scientific">Takifugu flavidus</name>
    <name type="common">sansaifugu</name>
    <dbReference type="NCBI Taxonomy" id="433684"/>
    <lineage>
        <taxon>Eukaryota</taxon>
        <taxon>Metazoa</taxon>
        <taxon>Chordata</taxon>
        <taxon>Craniata</taxon>
        <taxon>Vertebrata</taxon>
        <taxon>Euteleostomi</taxon>
        <taxon>Actinopterygii</taxon>
        <taxon>Neopterygii</taxon>
        <taxon>Teleostei</taxon>
        <taxon>Neoteleostei</taxon>
        <taxon>Acanthomorphata</taxon>
        <taxon>Eupercaria</taxon>
        <taxon>Tetraodontiformes</taxon>
        <taxon>Tetradontoidea</taxon>
        <taxon>Tetraodontidae</taxon>
        <taxon>Takifugu</taxon>
    </lineage>
</organism>
<sequence>MQTCRRPSTHICKHSAAAQCRSEQTDVGDGESNGYLLSGRKNNRDDYGSFARNQNVGWQRTGGPESATMFCLPQRHLQAEGVLSHAGAFSSANGCYLLLGHGLLYCMALGKTAELPGILSAAPSRHRKL</sequence>
<dbReference type="AlphaFoldDB" id="A0A5C6PRY4"/>
<gene>
    <name evidence="1" type="ORF">D4764_01G0008450</name>
</gene>